<gene>
    <name evidence="3" type="ORF">DFR50_14216</name>
</gene>
<dbReference type="SUPFAM" id="SSF81593">
    <property type="entry name" value="Nucleotidyltransferase substrate binding subunit/domain"/>
    <property type="match status" value="1"/>
</dbReference>
<dbReference type="InterPro" id="IPR007842">
    <property type="entry name" value="HEPN_dom"/>
</dbReference>
<dbReference type="Proteomes" id="UP000253529">
    <property type="component" value="Unassembled WGS sequence"/>
</dbReference>
<proteinExistence type="inferred from homology"/>
<dbReference type="InterPro" id="IPR052226">
    <property type="entry name" value="UPF0332_toxin"/>
</dbReference>
<dbReference type="PANTHER" id="PTHR36565">
    <property type="entry name" value="UPF0332 PROTEIN TM_1000"/>
    <property type="match status" value="1"/>
</dbReference>
<evidence type="ECO:0000256" key="1">
    <source>
        <dbReference type="ARBA" id="ARBA00038248"/>
    </source>
</evidence>
<dbReference type="PANTHER" id="PTHR36565:SF1">
    <property type="entry name" value="UPF0332 PROTEIN TM_1000"/>
    <property type="match status" value="1"/>
</dbReference>
<dbReference type="AlphaFoldDB" id="A0A366EQI9"/>
<name>A0A366EQI9_9HYPH</name>
<dbReference type="Gene3D" id="1.20.120.330">
    <property type="entry name" value="Nucleotidyltransferases domain 2"/>
    <property type="match status" value="1"/>
</dbReference>
<evidence type="ECO:0000259" key="2">
    <source>
        <dbReference type="Pfam" id="PF05168"/>
    </source>
</evidence>
<sequence length="129" mass="13825">MTALPAAYLEKAAQSLREARAVAEIGYYQAAGRAAYLAAFHAAQALILARTDKVAKTHSGVRSEFSRLVKDDPAMERGLTAFLARAYRMKVAADYTVGADEEVGKSEATEAIESATRFVEAVERALSGP</sequence>
<dbReference type="EMBL" id="QNRK01000042">
    <property type="protein sequence ID" value="RBP03769.1"/>
    <property type="molecule type" value="Genomic_DNA"/>
</dbReference>
<keyword evidence="4" id="KW-1185">Reference proteome</keyword>
<organism evidence="3 4">
    <name type="scientific">Roseiarcus fermentans</name>
    <dbReference type="NCBI Taxonomy" id="1473586"/>
    <lineage>
        <taxon>Bacteria</taxon>
        <taxon>Pseudomonadati</taxon>
        <taxon>Pseudomonadota</taxon>
        <taxon>Alphaproteobacteria</taxon>
        <taxon>Hyphomicrobiales</taxon>
        <taxon>Roseiarcaceae</taxon>
        <taxon>Roseiarcus</taxon>
    </lineage>
</organism>
<comment type="similarity">
    <text evidence="1">Belongs to the UPF0332 family.</text>
</comment>
<dbReference type="RefSeq" id="WP_113892471.1">
    <property type="nucleotide sequence ID" value="NZ_QNRK01000042.1"/>
</dbReference>
<protein>
    <submittedName>
        <fullName evidence="3">Uncharacterized protein (UPF0332 family)</fullName>
    </submittedName>
</protein>
<dbReference type="OrthoDB" id="8450516at2"/>
<comment type="caution">
    <text evidence="3">The sequence shown here is derived from an EMBL/GenBank/DDBJ whole genome shotgun (WGS) entry which is preliminary data.</text>
</comment>
<feature type="domain" description="HEPN" evidence="2">
    <location>
        <begin position="8"/>
        <end position="124"/>
    </location>
</feature>
<dbReference type="Pfam" id="PF05168">
    <property type="entry name" value="HEPN"/>
    <property type="match status" value="1"/>
</dbReference>
<evidence type="ECO:0000313" key="3">
    <source>
        <dbReference type="EMBL" id="RBP03769.1"/>
    </source>
</evidence>
<reference evidence="3 4" key="1">
    <citation type="submission" date="2018-06" db="EMBL/GenBank/DDBJ databases">
        <title>Genomic Encyclopedia of Type Strains, Phase IV (KMG-IV): sequencing the most valuable type-strain genomes for metagenomic binning, comparative biology and taxonomic classification.</title>
        <authorList>
            <person name="Goeker M."/>
        </authorList>
    </citation>
    <scope>NUCLEOTIDE SEQUENCE [LARGE SCALE GENOMIC DNA]</scope>
    <source>
        <strain evidence="3 4">DSM 24875</strain>
    </source>
</reference>
<evidence type="ECO:0000313" key="4">
    <source>
        <dbReference type="Proteomes" id="UP000253529"/>
    </source>
</evidence>
<accession>A0A366EQI9</accession>